<dbReference type="Gene3D" id="1.10.3210.10">
    <property type="entry name" value="Hypothetical protein af1432"/>
    <property type="match status" value="1"/>
</dbReference>
<gene>
    <name evidence="2" type="ORF">ACIKP9_04440</name>
</gene>
<dbReference type="CDD" id="cd00077">
    <property type="entry name" value="HDc"/>
    <property type="match status" value="1"/>
</dbReference>
<keyword evidence="2" id="KW-0378">Hydrolase</keyword>
<evidence type="ECO:0000313" key="3">
    <source>
        <dbReference type="Proteomes" id="UP001617669"/>
    </source>
</evidence>
<dbReference type="Pfam" id="PF13487">
    <property type="entry name" value="HD_5"/>
    <property type="match status" value="1"/>
</dbReference>
<comment type="caution">
    <text evidence="2">The sequence shown here is derived from an EMBL/GenBank/DDBJ whole genome shotgun (WGS) entry which is preliminary data.</text>
</comment>
<dbReference type="InterPro" id="IPR052020">
    <property type="entry name" value="Cyclic_di-GMP/3'3'-cGAMP_PDE"/>
</dbReference>
<sequence>MTGSVPHAVAPTSFESYLAESAQALFLALDERDAYTHQHCDRVSLLAREIGMACSLSQQELNLLAFGARFHDIGKIGIPDSVLLKPGPLDAEEWSIMKMHPVKGERLFRNTLHPYADEIAHIIRHHHECFDGSGYPDGLSGSNIPLASRILLIADAYDAMATTRPYHRARNHGEIIETLATEEGIKTDPNILARFMRVIAHSPARVD</sequence>
<dbReference type="PANTHER" id="PTHR45228">
    <property type="entry name" value="CYCLIC DI-GMP PHOSPHODIESTERASE TM_0186-RELATED"/>
    <property type="match status" value="1"/>
</dbReference>
<dbReference type="SMART" id="SM00471">
    <property type="entry name" value="HDc"/>
    <property type="match status" value="1"/>
</dbReference>
<accession>A0ABW8GJB5</accession>
<protein>
    <submittedName>
        <fullName evidence="2">HD-GYP domain-containing protein</fullName>
        <ecNumber evidence="2">3.1.4.-</ecNumber>
    </submittedName>
</protein>
<dbReference type="PANTHER" id="PTHR45228:SF4">
    <property type="entry name" value="LIPOPROTEIN"/>
    <property type="match status" value="1"/>
</dbReference>
<dbReference type="GO" id="GO:0016787">
    <property type="term" value="F:hydrolase activity"/>
    <property type="evidence" value="ECO:0007669"/>
    <property type="project" value="UniProtKB-KW"/>
</dbReference>
<name>A0ABW8GJB5_9PROT</name>
<dbReference type="PROSITE" id="PS51832">
    <property type="entry name" value="HD_GYP"/>
    <property type="match status" value="1"/>
</dbReference>
<evidence type="ECO:0000259" key="1">
    <source>
        <dbReference type="PROSITE" id="PS51832"/>
    </source>
</evidence>
<proteinExistence type="predicted"/>
<dbReference type="InterPro" id="IPR037522">
    <property type="entry name" value="HD_GYP_dom"/>
</dbReference>
<dbReference type="EMBL" id="JBIWXY010000001">
    <property type="protein sequence ID" value="MFJ5445469.1"/>
    <property type="molecule type" value="Genomic_DNA"/>
</dbReference>
<evidence type="ECO:0000313" key="2">
    <source>
        <dbReference type="EMBL" id="MFJ5445469.1"/>
    </source>
</evidence>
<dbReference type="InterPro" id="IPR003607">
    <property type="entry name" value="HD/PDEase_dom"/>
</dbReference>
<reference evidence="2 3" key="1">
    <citation type="submission" date="2024-11" db="EMBL/GenBank/DDBJ databases">
        <authorList>
            <person name="Kaparullina E.N."/>
            <person name="Delegan Y.A."/>
            <person name="Doronina N.V."/>
        </authorList>
    </citation>
    <scope>NUCLEOTIDE SEQUENCE [LARGE SCALE GENOMIC DNA]</scope>
    <source>
        <strain evidence="2 3">7sh_L</strain>
    </source>
</reference>
<feature type="domain" description="HD-GYP" evidence="1">
    <location>
        <begin position="14"/>
        <end position="207"/>
    </location>
</feature>
<dbReference type="Proteomes" id="UP001617669">
    <property type="component" value="Unassembled WGS sequence"/>
</dbReference>
<keyword evidence="3" id="KW-1185">Reference proteome</keyword>
<dbReference type="EC" id="3.1.4.-" evidence="2"/>
<dbReference type="SUPFAM" id="SSF109604">
    <property type="entry name" value="HD-domain/PDEase-like"/>
    <property type="match status" value="1"/>
</dbReference>
<organism evidence="2 3">
    <name type="scientific">Methylobacillus methanolivorans</name>
    <dbReference type="NCBI Taxonomy" id="1848927"/>
    <lineage>
        <taxon>Bacteria</taxon>
        <taxon>Pseudomonadati</taxon>
        <taxon>Pseudomonadota</taxon>
        <taxon>Betaproteobacteria</taxon>
        <taxon>Nitrosomonadales</taxon>
        <taxon>Methylophilaceae</taxon>
        <taxon>Methylobacillus</taxon>
    </lineage>
</organism>
<dbReference type="RefSeq" id="WP_400879816.1">
    <property type="nucleotide sequence ID" value="NZ_JBIWXY010000001.1"/>
</dbReference>